<dbReference type="GO" id="GO:0003824">
    <property type="term" value="F:catalytic activity"/>
    <property type="evidence" value="ECO:0007669"/>
    <property type="project" value="InterPro"/>
</dbReference>
<dbReference type="PANTHER" id="PTHR43583">
    <property type="entry name" value="2-IMINOACETATE SYNTHASE"/>
    <property type="match status" value="1"/>
</dbReference>
<evidence type="ECO:0000256" key="3">
    <source>
        <dbReference type="ARBA" id="ARBA00022691"/>
    </source>
</evidence>
<dbReference type="SFLD" id="SFLDF00301">
    <property type="entry name" value="2-iminoacetate_synthase_(ThiH)"/>
    <property type="match status" value="1"/>
</dbReference>
<evidence type="ECO:0000256" key="6">
    <source>
        <dbReference type="ARBA" id="ARBA00023014"/>
    </source>
</evidence>
<keyword evidence="6" id="KW-0411">Iron-sulfur</keyword>
<protein>
    <submittedName>
        <fullName evidence="8">Radical SAM protein</fullName>
    </submittedName>
</protein>
<evidence type="ECO:0000313" key="8">
    <source>
        <dbReference type="EMBL" id="MDC3981520.1"/>
    </source>
</evidence>
<evidence type="ECO:0000259" key="7">
    <source>
        <dbReference type="PROSITE" id="PS51918"/>
    </source>
</evidence>
<proteinExistence type="predicted"/>
<dbReference type="InterPro" id="IPR034428">
    <property type="entry name" value="ThiH/NoCL/HydG-like"/>
</dbReference>
<keyword evidence="5" id="KW-0408">Iron</keyword>
<comment type="caution">
    <text evidence="8">The sequence shown here is derived from an EMBL/GenBank/DDBJ whole genome shotgun (WGS) entry which is preliminary data.</text>
</comment>
<dbReference type="InterPro" id="IPR012726">
    <property type="entry name" value="ThiH"/>
</dbReference>
<sequence>MSFHTTLERYDFDDVSRRLSSTDGFTDADVERALDVAPGDRGPEDFLALLSAPALRRLPDLETRARTLTREVFGPGIEMFAPLYLSNTCKTTCTYCGFAYKNDITRKTLTTDEAEEEGRILHQRGFRRLLLLTGEDYVATPVAYLADACRALAGMFPSLKLEVYPLSESDYEGLRAAGATGIVCYQETYDRRRYREVHLRGMKRKYDYRLNCLDRAARAGLLELSTGALLGLSDPRTDTFFAGMHAHSLLQTHPGARLSISLPRLRPAAGFEDVPLLPDPVYVQMFLATRLFLPRAGLILSTREPHAMRMHLASLCITTMSAGVSVAPGGYSGADTTPQFSLGDHSTTAEVAESLGTHGLHASF</sequence>
<dbReference type="RefSeq" id="WP_272420189.1">
    <property type="nucleotide sequence ID" value="NZ_JAGTJJ010000005.1"/>
</dbReference>
<dbReference type="SFLD" id="SFLDS00029">
    <property type="entry name" value="Radical_SAM"/>
    <property type="match status" value="1"/>
</dbReference>
<dbReference type="GO" id="GO:0005506">
    <property type="term" value="F:iron ion binding"/>
    <property type="evidence" value="ECO:0007669"/>
    <property type="project" value="InterPro"/>
</dbReference>
<dbReference type="SUPFAM" id="SSF102114">
    <property type="entry name" value="Radical SAM enzymes"/>
    <property type="match status" value="1"/>
</dbReference>
<dbReference type="CDD" id="cd01335">
    <property type="entry name" value="Radical_SAM"/>
    <property type="match status" value="1"/>
</dbReference>
<dbReference type="EMBL" id="JAGTJJ010000005">
    <property type="protein sequence ID" value="MDC3981520.1"/>
    <property type="molecule type" value="Genomic_DNA"/>
</dbReference>
<dbReference type="InterPro" id="IPR013785">
    <property type="entry name" value="Aldolase_TIM"/>
</dbReference>
<dbReference type="InterPro" id="IPR010722">
    <property type="entry name" value="BATS_dom"/>
</dbReference>
<evidence type="ECO:0000256" key="2">
    <source>
        <dbReference type="ARBA" id="ARBA00022485"/>
    </source>
</evidence>
<keyword evidence="9" id="KW-1185">Reference proteome</keyword>
<evidence type="ECO:0000256" key="5">
    <source>
        <dbReference type="ARBA" id="ARBA00023004"/>
    </source>
</evidence>
<dbReference type="PROSITE" id="PS51918">
    <property type="entry name" value="RADICAL_SAM"/>
    <property type="match status" value="1"/>
</dbReference>
<dbReference type="SFLD" id="SFLDG01081">
    <property type="entry name" value="cleavage_of_the_Ca-Cb_bond_in"/>
    <property type="match status" value="1"/>
</dbReference>
<dbReference type="AlphaFoldDB" id="A0A9X3X2C8"/>
<dbReference type="SMART" id="SM00876">
    <property type="entry name" value="BATS"/>
    <property type="match status" value="1"/>
</dbReference>
<accession>A0A9X3X2C8</accession>
<dbReference type="InterPro" id="IPR007197">
    <property type="entry name" value="rSAM"/>
</dbReference>
<dbReference type="Pfam" id="PF04055">
    <property type="entry name" value="Radical_SAM"/>
    <property type="match status" value="1"/>
</dbReference>
<gene>
    <name evidence="8" type="ORF">KEG57_13490</name>
</gene>
<dbReference type="Pfam" id="PF06968">
    <property type="entry name" value="BATS"/>
    <property type="match status" value="1"/>
</dbReference>
<keyword evidence="4" id="KW-0479">Metal-binding</keyword>
<dbReference type="SFLD" id="SFLDG01060">
    <property type="entry name" value="BATS_domain_containing"/>
    <property type="match status" value="1"/>
</dbReference>
<keyword evidence="3" id="KW-0949">S-adenosyl-L-methionine</keyword>
<organism evidence="8 9">
    <name type="scientific">Polyangium jinanense</name>
    <dbReference type="NCBI Taxonomy" id="2829994"/>
    <lineage>
        <taxon>Bacteria</taxon>
        <taxon>Pseudomonadati</taxon>
        <taxon>Myxococcota</taxon>
        <taxon>Polyangia</taxon>
        <taxon>Polyangiales</taxon>
        <taxon>Polyangiaceae</taxon>
        <taxon>Polyangium</taxon>
    </lineage>
</organism>
<dbReference type="PANTHER" id="PTHR43583:SF1">
    <property type="entry name" value="2-IMINOACETATE SYNTHASE"/>
    <property type="match status" value="1"/>
</dbReference>
<evidence type="ECO:0000256" key="1">
    <source>
        <dbReference type="ARBA" id="ARBA00001966"/>
    </source>
</evidence>
<comment type="cofactor">
    <cofactor evidence="1">
        <name>[4Fe-4S] cluster</name>
        <dbReference type="ChEBI" id="CHEBI:49883"/>
    </cofactor>
</comment>
<evidence type="ECO:0000256" key="4">
    <source>
        <dbReference type="ARBA" id="ARBA00022723"/>
    </source>
</evidence>
<feature type="domain" description="Radical SAM core" evidence="7">
    <location>
        <begin position="75"/>
        <end position="296"/>
    </location>
</feature>
<evidence type="ECO:0000313" key="9">
    <source>
        <dbReference type="Proteomes" id="UP001151081"/>
    </source>
</evidence>
<dbReference type="InterPro" id="IPR058240">
    <property type="entry name" value="rSAM_sf"/>
</dbReference>
<dbReference type="GO" id="GO:0051539">
    <property type="term" value="F:4 iron, 4 sulfur cluster binding"/>
    <property type="evidence" value="ECO:0007669"/>
    <property type="project" value="UniProtKB-KW"/>
</dbReference>
<name>A0A9X3X2C8_9BACT</name>
<keyword evidence="2" id="KW-0004">4Fe-4S</keyword>
<dbReference type="Gene3D" id="3.20.20.70">
    <property type="entry name" value="Aldolase class I"/>
    <property type="match status" value="1"/>
</dbReference>
<dbReference type="GO" id="GO:0009228">
    <property type="term" value="P:thiamine biosynthetic process"/>
    <property type="evidence" value="ECO:0007669"/>
    <property type="project" value="InterPro"/>
</dbReference>
<reference evidence="8 9" key="1">
    <citation type="submission" date="2021-04" db="EMBL/GenBank/DDBJ databases">
        <title>Genome analysis of Polyangium sp.</title>
        <authorList>
            <person name="Li Y."/>
            <person name="Wang J."/>
        </authorList>
    </citation>
    <scope>NUCLEOTIDE SEQUENCE [LARGE SCALE GENOMIC DNA]</scope>
    <source>
        <strain evidence="8 9">SDU14</strain>
    </source>
</reference>
<dbReference type="Proteomes" id="UP001151081">
    <property type="component" value="Unassembled WGS sequence"/>
</dbReference>